<dbReference type="Proteomes" id="UP001066276">
    <property type="component" value="Chromosome 2_1"/>
</dbReference>
<dbReference type="GO" id="GO:0046872">
    <property type="term" value="F:metal ion binding"/>
    <property type="evidence" value="ECO:0007669"/>
    <property type="project" value="UniProtKB-KW"/>
</dbReference>
<comment type="cofactor">
    <cofactor evidence="4">
        <name>Mg(2+)</name>
        <dbReference type="ChEBI" id="CHEBI:18420"/>
    </cofactor>
    <cofactor evidence="4">
        <name>Mn(2+)</name>
        <dbReference type="ChEBI" id="CHEBI:29035"/>
    </cofactor>
    <text evidence="4">Probably binds two magnesium or manganese ions per subunit.</text>
</comment>
<dbReference type="PANTHER" id="PTHR22748:SF26">
    <property type="entry name" value="ENDONUCLEASE_EXONUCLEASE_PHOSPHATASE DOMAIN-CONTAINING PROTEIN"/>
    <property type="match status" value="1"/>
</dbReference>
<evidence type="ECO:0000256" key="3">
    <source>
        <dbReference type="ARBA" id="ARBA00022842"/>
    </source>
</evidence>
<dbReference type="SUPFAM" id="SSF56219">
    <property type="entry name" value="DNase I-like"/>
    <property type="match status" value="1"/>
</dbReference>
<feature type="binding site" evidence="4">
    <location>
        <position position="155"/>
    </location>
    <ligand>
        <name>Mg(2+)</name>
        <dbReference type="ChEBI" id="CHEBI:18420"/>
        <label>1</label>
    </ligand>
</feature>
<feature type="non-terminal residue" evidence="6">
    <location>
        <position position="1"/>
    </location>
</feature>
<evidence type="ECO:0000313" key="7">
    <source>
        <dbReference type="Proteomes" id="UP001066276"/>
    </source>
</evidence>
<keyword evidence="2" id="KW-0378">Hydrolase</keyword>
<evidence type="ECO:0000256" key="4">
    <source>
        <dbReference type="PIRSR" id="PIRSR604808-2"/>
    </source>
</evidence>
<keyword evidence="3 4" id="KW-0460">Magnesium</keyword>
<feature type="site" description="Interaction with DNA substrate" evidence="5">
    <location>
        <position position="156"/>
    </location>
</feature>
<dbReference type="EMBL" id="JANPWB010000003">
    <property type="protein sequence ID" value="KAJ1197466.1"/>
    <property type="molecule type" value="Genomic_DNA"/>
</dbReference>
<dbReference type="PANTHER" id="PTHR22748">
    <property type="entry name" value="AP ENDONUCLEASE"/>
    <property type="match status" value="1"/>
</dbReference>
<dbReference type="AlphaFoldDB" id="A0AAV7V990"/>
<feature type="binding site" evidence="4">
    <location>
        <position position="156"/>
    </location>
    <ligand>
        <name>Mg(2+)</name>
        <dbReference type="ChEBI" id="CHEBI:18420"/>
        <label>1</label>
    </ligand>
</feature>
<keyword evidence="4" id="KW-0464">Manganese</keyword>
<dbReference type="GO" id="GO:0008311">
    <property type="term" value="F:double-stranded DNA 3'-5' DNA exonuclease activity"/>
    <property type="evidence" value="ECO:0007669"/>
    <property type="project" value="TreeGrafter"/>
</dbReference>
<organism evidence="6 7">
    <name type="scientific">Pleurodeles waltl</name>
    <name type="common">Iberian ribbed newt</name>
    <dbReference type="NCBI Taxonomy" id="8319"/>
    <lineage>
        <taxon>Eukaryota</taxon>
        <taxon>Metazoa</taxon>
        <taxon>Chordata</taxon>
        <taxon>Craniata</taxon>
        <taxon>Vertebrata</taxon>
        <taxon>Euteleostomi</taxon>
        <taxon>Amphibia</taxon>
        <taxon>Batrachia</taxon>
        <taxon>Caudata</taxon>
        <taxon>Salamandroidea</taxon>
        <taxon>Salamandridae</taxon>
        <taxon>Pleurodelinae</taxon>
        <taxon>Pleurodeles</taxon>
    </lineage>
</organism>
<evidence type="ECO:0008006" key="8">
    <source>
        <dbReference type="Google" id="ProtNLM"/>
    </source>
</evidence>
<keyword evidence="7" id="KW-1185">Reference proteome</keyword>
<dbReference type="Gene3D" id="3.60.10.10">
    <property type="entry name" value="Endonuclease/exonuclease/phosphatase"/>
    <property type="match status" value="1"/>
</dbReference>
<dbReference type="GO" id="GO:0003906">
    <property type="term" value="F:DNA-(apurinic or apyrimidinic site) endonuclease activity"/>
    <property type="evidence" value="ECO:0007669"/>
    <property type="project" value="TreeGrafter"/>
</dbReference>
<feature type="site" description="Important for catalytic activity" evidence="5">
    <location>
        <position position="131"/>
    </location>
</feature>
<reference evidence="6" key="1">
    <citation type="journal article" date="2022" name="bioRxiv">
        <title>Sequencing and chromosome-scale assembly of the giantPleurodeles waltlgenome.</title>
        <authorList>
            <person name="Brown T."/>
            <person name="Elewa A."/>
            <person name="Iarovenko S."/>
            <person name="Subramanian E."/>
            <person name="Araus A.J."/>
            <person name="Petzold A."/>
            <person name="Susuki M."/>
            <person name="Suzuki K.-i.T."/>
            <person name="Hayashi T."/>
            <person name="Toyoda A."/>
            <person name="Oliveira C."/>
            <person name="Osipova E."/>
            <person name="Leigh N.D."/>
            <person name="Simon A."/>
            <person name="Yun M.H."/>
        </authorList>
    </citation>
    <scope>NUCLEOTIDE SEQUENCE</scope>
    <source>
        <strain evidence="6">20211129_DDA</strain>
        <tissue evidence="6">Liver</tissue>
    </source>
</reference>
<protein>
    <recommendedName>
        <fullName evidence="8">Endonuclease/exonuclease/phosphatase domain-containing protein</fullName>
    </recommendedName>
</protein>
<evidence type="ECO:0000256" key="5">
    <source>
        <dbReference type="PIRSR" id="PIRSR604808-3"/>
    </source>
</evidence>
<accession>A0AAV7V990</accession>
<dbReference type="InterPro" id="IPR004808">
    <property type="entry name" value="AP_endonuc_1"/>
</dbReference>
<evidence type="ECO:0000313" key="6">
    <source>
        <dbReference type="EMBL" id="KAJ1197466.1"/>
    </source>
</evidence>
<proteinExistence type="predicted"/>
<feature type="binding site" evidence="4">
    <location>
        <position position="66"/>
    </location>
    <ligand>
        <name>Mg(2+)</name>
        <dbReference type="ChEBI" id="CHEBI:18420"/>
        <label>1</label>
    </ligand>
</feature>
<keyword evidence="1 4" id="KW-0479">Metal-binding</keyword>
<dbReference type="GO" id="GO:0006284">
    <property type="term" value="P:base-excision repair"/>
    <property type="evidence" value="ECO:0007669"/>
    <property type="project" value="TreeGrafter"/>
</dbReference>
<evidence type="ECO:0000256" key="2">
    <source>
        <dbReference type="ARBA" id="ARBA00022801"/>
    </source>
</evidence>
<dbReference type="InterPro" id="IPR036691">
    <property type="entry name" value="Endo/exonu/phosph_ase_sf"/>
</dbReference>
<feature type="binding site" evidence="4">
    <location>
        <position position="68"/>
    </location>
    <ligand>
        <name>Mg(2+)</name>
        <dbReference type="ChEBI" id="CHEBI:18420"/>
        <label>1</label>
    </ligand>
</feature>
<evidence type="ECO:0000256" key="1">
    <source>
        <dbReference type="ARBA" id="ARBA00022723"/>
    </source>
</evidence>
<feature type="site" description="Transition state stabilizer" evidence="5">
    <location>
        <position position="68"/>
    </location>
</feature>
<comment type="caution">
    <text evidence="6">The sequence shown here is derived from an EMBL/GenBank/DDBJ whole genome shotgun (WGS) entry which is preliminary data.</text>
</comment>
<dbReference type="GO" id="GO:0008081">
    <property type="term" value="F:phosphoric diester hydrolase activity"/>
    <property type="evidence" value="ECO:0007669"/>
    <property type="project" value="TreeGrafter"/>
</dbReference>
<name>A0AAV7V990_PLEWA</name>
<feature type="non-terminal residue" evidence="6">
    <location>
        <position position="191"/>
    </location>
</feature>
<dbReference type="GO" id="GO:0005634">
    <property type="term" value="C:nucleus"/>
    <property type="evidence" value="ECO:0007669"/>
    <property type="project" value="TreeGrafter"/>
</dbReference>
<sequence>PGVPYTIQHSTKDKEGRFIQLKGLLDGEELVINGLYVQNIKQGEFLQTKVSQLTNDLTTSCVWGGDMNCVPHIDKDRSHPPLVAAPTMKNSLILGAWMEERRLIDIWRHMHPHERAYSYYSPVHLLHTRIDLILTSQNLTHKIMRAEYSARVISDHCPLIVQIRWGRPRSCIPTWRLQTQLLQDPPFRKDI</sequence>
<gene>
    <name evidence="6" type="ORF">NDU88_001324</name>
</gene>